<dbReference type="Gene3D" id="3.90.226.10">
    <property type="entry name" value="2-enoyl-CoA Hydratase, Chain A, domain 1"/>
    <property type="match status" value="1"/>
</dbReference>
<comment type="caution">
    <text evidence="2">The sequence shown here is derived from an EMBL/GenBank/DDBJ whole genome shotgun (WGS) entry which is preliminary data.</text>
</comment>
<dbReference type="Proteomes" id="UP000321058">
    <property type="component" value="Unassembled WGS sequence"/>
</dbReference>
<organism evidence="2 3">
    <name type="scientific">Reyranella soli</name>
    <dbReference type="NCBI Taxonomy" id="1230389"/>
    <lineage>
        <taxon>Bacteria</taxon>
        <taxon>Pseudomonadati</taxon>
        <taxon>Pseudomonadota</taxon>
        <taxon>Alphaproteobacteria</taxon>
        <taxon>Hyphomicrobiales</taxon>
        <taxon>Reyranellaceae</taxon>
        <taxon>Reyranella</taxon>
    </lineage>
</organism>
<sequence>MAYDTVLYDVADRICTIALNRPEKLNAWTRQMHIDLKDAMHRAGADPEVRAIILTGAGRGFCAGADMGGLQAIGAGGGSADRSTKAAQALQGGSTLPEFKMSYSYFPAIPKFIIAAINGPAAGLGFVIPLYADLRFAGESAVFTTAFAQRGLIAEHGVSWLLPRLVGLPAAMDLLCSARKFRAPEALALGLVSRVIPDDKLMAETRAYATLLANTVSPRSVTVMKRQIWEAEFQTLAEATTQANHEMELSFQTADFKEGVAHFLEKRAARFTGQ</sequence>
<comment type="similarity">
    <text evidence="1">Belongs to the enoyl-CoA hydratase/isomerase family.</text>
</comment>
<dbReference type="SUPFAM" id="SSF52096">
    <property type="entry name" value="ClpP/crotonase"/>
    <property type="match status" value="1"/>
</dbReference>
<protein>
    <submittedName>
        <fullName evidence="2">Enoyl-CoA hydratase</fullName>
    </submittedName>
</protein>
<evidence type="ECO:0000313" key="2">
    <source>
        <dbReference type="EMBL" id="GEP53129.1"/>
    </source>
</evidence>
<dbReference type="PANTHER" id="PTHR43684:SF4">
    <property type="entry name" value="ENOYL-COA HYDRATASE_ISOMERASE FAMILY PROTEIN (AFU_ORTHOLOGUE AFUA_1G01890)"/>
    <property type="match status" value="1"/>
</dbReference>
<dbReference type="InterPro" id="IPR001753">
    <property type="entry name" value="Enoyl-CoA_hydra/iso"/>
</dbReference>
<gene>
    <name evidence="2" type="ORF">RSO01_02950</name>
</gene>
<dbReference type="NCBIfam" id="NF004857">
    <property type="entry name" value="PRK06210.1"/>
    <property type="match status" value="1"/>
</dbReference>
<evidence type="ECO:0000313" key="3">
    <source>
        <dbReference type="Proteomes" id="UP000321058"/>
    </source>
</evidence>
<accession>A0A512N2C6</accession>
<dbReference type="PANTHER" id="PTHR43684">
    <property type="match status" value="1"/>
</dbReference>
<proteinExistence type="inferred from homology"/>
<dbReference type="RefSeq" id="WP_147145423.1">
    <property type="nucleotide sequence ID" value="NZ_BKAJ01000004.1"/>
</dbReference>
<dbReference type="EMBL" id="BKAJ01000004">
    <property type="protein sequence ID" value="GEP53129.1"/>
    <property type="molecule type" value="Genomic_DNA"/>
</dbReference>
<keyword evidence="3" id="KW-1185">Reference proteome</keyword>
<dbReference type="InterPro" id="IPR051053">
    <property type="entry name" value="ECH/Chromodomain_protein"/>
</dbReference>
<dbReference type="InterPro" id="IPR029045">
    <property type="entry name" value="ClpP/crotonase-like_dom_sf"/>
</dbReference>
<reference evidence="2 3" key="1">
    <citation type="submission" date="2019-07" db="EMBL/GenBank/DDBJ databases">
        <title>Whole genome shotgun sequence of Reyranella soli NBRC 108950.</title>
        <authorList>
            <person name="Hosoyama A."/>
            <person name="Uohara A."/>
            <person name="Ohji S."/>
            <person name="Ichikawa N."/>
        </authorList>
    </citation>
    <scope>NUCLEOTIDE SEQUENCE [LARGE SCALE GENOMIC DNA]</scope>
    <source>
        <strain evidence="2 3">NBRC 108950</strain>
    </source>
</reference>
<dbReference type="Pfam" id="PF00378">
    <property type="entry name" value="ECH_1"/>
    <property type="match status" value="1"/>
</dbReference>
<dbReference type="GO" id="GO:0003824">
    <property type="term" value="F:catalytic activity"/>
    <property type="evidence" value="ECO:0007669"/>
    <property type="project" value="UniProtKB-ARBA"/>
</dbReference>
<name>A0A512N2C6_9HYPH</name>
<dbReference type="OrthoDB" id="9777711at2"/>
<evidence type="ECO:0000256" key="1">
    <source>
        <dbReference type="ARBA" id="ARBA00005254"/>
    </source>
</evidence>
<dbReference type="CDD" id="cd06558">
    <property type="entry name" value="crotonase-like"/>
    <property type="match status" value="1"/>
</dbReference>
<dbReference type="AlphaFoldDB" id="A0A512N2C6"/>